<dbReference type="STRING" id="1838280.A6M21_13560"/>
<dbReference type="Gene3D" id="3.90.550.10">
    <property type="entry name" value="Spore Coat Polysaccharide Biosynthesis Protein SpsA, Chain A"/>
    <property type="match status" value="1"/>
</dbReference>
<dbReference type="PANTHER" id="PTHR21485:SF6">
    <property type="entry name" value="N-ACYLNEURAMINATE CYTIDYLYLTRANSFERASE-RELATED"/>
    <property type="match status" value="1"/>
</dbReference>
<organism evidence="1 2">
    <name type="scientific">Desulfotomaculum copahuensis</name>
    <dbReference type="NCBI Taxonomy" id="1838280"/>
    <lineage>
        <taxon>Bacteria</taxon>
        <taxon>Bacillati</taxon>
        <taxon>Bacillota</taxon>
        <taxon>Clostridia</taxon>
        <taxon>Eubacteriales</taxon>
        <taxon>Desulfotomaculaceae</taxon>
        <taxon>Desulfotomaculum</taxon>
    </lineage>
</organism>
<dbReference type="AlphaFoldDB" id="A0A1B7LCF0"/>
<dbReference type="CDD" id="cd02513">
    <property type="entry name" value="CMP-NeuAc_Synthase"/>
    <property type="match status" value="1"/>
</dbReference>
<evidence type="ECO:0000313" key="1">
    <source>
        <dbReference type="EMBL" id="OAT80388.1"/>
    </source>
</evidence>
<accession>A0A1B7LCF0</accession>
<dbReference type="RefSeq" id="WP_066669830.1">
    <property type="nucleotide sequence ID" value="NZ_LYVF01000178.1"/>
</dbReference>
<dbReference type="PANTHER" id="PTHR21485">
    <property type="entry name" value="HAD SUPERFAMILY MEMBERS CMAS AND KDSC"/>
    <property type="match status" value="1"/>
</dbReference>
<reference evidence="1 2" key="1">
    <citation type="submission" date="2016-04" db="EMBL/GenBank/DDBJ databases">
        <authorList>
            <person name="Evans L.H."/>
            <person name="Alamgir A."/>
            <person name="Owens N."/>
            <person name="Weber N.D."/>
            <person name="Virtaneva K."/>
            <person name="Barbian K."/>
            <person name="Babar A."/>
            <person name="Rosenke K."/>
        </authorList>
    </citation>
    <scope>NUCLEOTIDE SEQUENCE [LARGE SCALE GENOMIC DNA]</scope>
    <source>
        <strain evidence="1 2">LMa1</strain>
    </source>
</reference>
<sequence>MYRGLSVLGLIPARAGSKGIPGKNIRPLAGKPLIVYSIEAARESGAIDYLLVSTDGEDIAHIARQVGAEVPFMRPAKLASDNARGMDVLYHAMSWLEERGKKYDCVITLQPTSPLRTAEDITKAMDLLIEHNADAIVSVCKVDHHPWWCNTLPEDGCMKDFLKPGIPSNRQELPCFYRINGAIYLARWDYIRNRDNWYGPGTYAYVMPRDRSVDIDDEVDLRLATLLLKQ</sequence>
<protein>
    <submittedName>
        <fullName evidence="1">CMP-N-acetlyneuraminic acid synthetase</fullName>
    </submittedName>
</protein>
<dbReference type="InterPro" id="IPR050793">
    <property type="entry name" value="CMP-NeuNAc_synthase"/>
</dbReference>
<dbReference type="InterPro" id="IPR029044">
    <property type="entry name" value="Nucleotide-diphossugar_trans"/>
</dbReference>
<evidence type="ECO:0000313" key="2">
    <source>
        <dbReference type="Proteomes" id="UP000078532"/>
    </source>
</evidence>
<dbReference type="GO" id="GO:0008781">
    <property type="term" value="F:N-acylneuraminate cytidylyltransferase activity"/>
    <property type="evidence" value="ECO:0007669"/>
    <property type="project" value="TreeGrafter"/>
</dbReference>
<comment type="caution">
    <text evidence="1">The sequence shown here is derived from an EMBL/GenBank/DDBJ whole genome shotgun (WGS) entry which is preliminary data.</text>
</comment>
<name>A0A1B7LCF0_9FIRM</name>
<gene>
    <name evidence="1" type="ORF">A6M21_13560</name>
</gene>
<dbReference type="Pfam" id="PF02348">
    <property type="entry name" value="CTP_transf_3"/>
    <property type="match status" value="1"/>
</dbReference>
<dbReference type="InterPro" id="IPR003329">
    <property type="entry name" value="Cytidylyl_trans"/>
</dbReference>
<dbReference type="OrthoDB" id="9805604at2"/>
<dbReference type="Proteomes" id="UP000078532">
    <property type="component" value="Unassembled WGS sequence"/>
</dbReference>
<proteinExistence type="predicted"/>
<dbReference type="SUPFAM" id="SSF53448">
    <property type="entry name" value="Nucleotide-diphospho-sugar transferases"/>
    <property type="match status" value="1"/>
</dbReference>
<keyword evidence="2" id="KW-1185">Reference proteome</keyword>
<dbReference type="EMBL" id="LYVF01000178">
    <property type="protein sequence ID" value="OAT80388.1"/>
    <property type="molecule type" value="Genomic_DNA"/>
</dbReference>